<reference evidence="2 3" key="1">
    <citation type="submission" date="2019-02" db="EMBL/GenBank/DDBJ databases">
        <title>The draft genome of Acinetobacter halotolerans strain JCM 31009.</title>
        <authorList>
            <person name="Qin J."/>
            <person name="Feng Y."/>
            <person name="Nemec A."/>
            <person name="Zong Z."/>
        </authorList>
    </citation>
    <scope>NUCLEOTIDE SEQUENCE [LARGE SCALE GENOMIC DNA]</scope>
    <source>
        <strain evidence="2 3">JCM 31009</strain>
    </source>
</reference>
<dbReference type="EMBL" id="SGIM01000008">
    <property type="protein sequence ID" value="RZF51680.1"/>
    <property type="molecule type" value="Genomic_DNA"/>
</dbReference>
<gene>
    <name evidence="2" type="ORF">EXE30_10740</name>
</gene>
<feature type="chain" id="PRO_5020184386" description="Lipoprotein" evidence="1">
    <location>
        <begin position="20"/>
        <end position="481"/>
    </location>
</feature>
<accession>A0A4Q6XAH7</accession>
<evidence type="ECO:0000313" key="2">
    <source>
        <dbReference type="EMBL" id="RZF51680.1"/>
    </source>
</evidence>
<name>A0A4Q6XAH7_9GAMM</name>
<keyword evidence="3" id="KW-1185">Reference proteome</keyword>
<keyword evidence="1" id="KW-0732">Signal</keyword>
<evidence type="ECO:0000313" key="3">
    <source>
        <dbReference type="Proteomes" id="UP000292110"/>
    </source>
</evidence>
<sequence length="481" mass="53170">MLNMKSSIALLATSLLLSACGGSDNEQNTNNTTHRAAFTTTFESNLTFQKNSDSVIQISGRSSNQDEDINAYAVTHYFDKGTASIVFSFNFDKNDIANTLHVNYDPILKKVLNISIGENYLNEKIQNLSKPNIFACSESFAFDSCKNIDIKFDEKTGYSEINFVNTKLSPPNITSLSPINEDNRSTIEKSYISLNGKLSGFLSTPPQTLQNIRKTSQLNISANQQAVPLMGAIYDPETSALFFSSHTDNGIDADLKLGTFTTYLEDNLAIASSLQTEVLYGFSGACMSALLTIPVKELTSIEPTENSNDITLAFNQAVYSYENNVPLFPNMPVPSECAKTNLQLDGSLKVNKPFTQLQITPILKSEDTLHFVQPALYFDATNHNIQKFGNDTIDVSVIDNKIKQINFKATRNNPNPSTGLIFEEIQYNYECNATQSCQGVSYNPENNKLIFKNTMLTLKGTAADEVNKNIILNGIFDFAGR</sequence>
<protein>
    <recommendedName>
        <fullName evidence="4">Lipoprotein</fullName>
    </recommendedName>
</protein>
<dbReference type="AlphaFoldDB" id="A0A4Q6XAH7"/>
<proteinExistence type="predicted"/>
<dbReference type="RefSeq" id="WP_130162375.1">
    <property type="nucleotide sequence ID" value="NZ_SGIM01000008.1"/>
</dbReference>
<organism evidence="2 3">
    <name type="scientific">Acinetobacter halotolerans</name>
    <dbReference type="NCBI Taxonomy" id="1752076"/>
    <lineage>
        <taxon>Bacteria</taxon>
        <taxon>Pseudomonadati</taxon>
        <taxon>Pseudomonadota</taxon>
        <taxon>Gammaproteobacteria</taxon>
        <taxon>Moraxellales</taxon>
        <taxon>Moraxellaceae</taxon>
        <taxon>Acinetobacter</taxon>
    </lineage>
</organism>
<comment type="caution">
    <text evidence="2">The sequence shown here is derived from an EMBL/GenBank/DDBJ whole genome shotgun (WGS) entry which is preliminary data.</text>
</comment>
<dbReference type="Proteomes" id="UP000292110">
    <property type="component" value="Unassembled WGS sequence"/>
</dbReference>
<evidence type="ECO:0008006" key="4">
    <source>
        <dbReference type="Google" id="ProtNLM"/>
    </source>
</evidence>
<evidence type="ECO:0000256" key="1">
    <source>
        <dbReference type="SAM" id="SignalP"/>
    </source>
</evidence>
<dbReference type="PROSITE" id="PS51257">
    <property type="entry name" value="PROKAR_LIPOPROTEIN"/>
    <property type="match status" value="1"/>
</dbReference>
<feature type="signal peptide" evidence="1">
    <location>
        <begin position="1"/>
        <end position="19"/>
    </location>
</feature>